<dbReference type="SUPFAM" id="SSF81383">
    <property type="entry name" value="F-box domain"/>
    <property type="match status" value="1"/>
</dbReference>
<keyword evidence="3" id="KW-1185">Reference proteome</keyword>
<dbReference type="Pfam" id="PF12937">
    <property type="entry name" value="F-box-like"/>
    <property type="match status" value="1"/>
</dbReference>
<dbReference type="Proteomes" id="UP000799421">
    <property type="component" value="Unassembled WGS sequence"/>
</dbReference>
<protein>
    <recommendedName>
        <fullName evidence="1">F-box domain-containing protein</fullName>
    </recommendedName>
</protein>
<dbReference type="InterPro" id="IPR032675">
    <property type="entry name" value="LRR_dom_sf"/>
</dbReference>
<gene>
    <name evidence="2" type="ORF">K470DRAFT_267658</name>
</gene>
<name>A0A6A7C9J0_9PEZI</name>
<accession>A0A6A7C9J0</accession>
<evidence type="ECO:0000259" key="1">
    <source>
        <dbReference type="Pfam" id="PF12937"/>
    </source>
</evidence>
<proteinExistence type="predicted"/>
<dbReference type="InterPro" id="IPR036047">
    <property type="entry name" value="F-box-like_dom_sf"/>
</dbReference>
<dbReference type="InterPro" id="IPR001810">
    <property type="entry name" value="F-box_dom"/>
</dbReference>
<sequence>MSSASSAAGPCLADEIGLHILQYLEGDAASLASVARVSREWNSPATEILWRHVDLKAFKGASRRNFSYFSGQLRTLAIHLDNTVQPDLSNLSFPRLEHVTIVFEDVPLGPMAPDVDTLMHIPNDVKHLTIEGECNNLALLSQMLDRLTQLQTINVEYLDCVGVSTWSLVMLLSSHSSLCNIYVDPQEHKRLLENFARHAPSRPPNTKALKARSMLNSKVTSLEGLR</sequence>
<dbReference type="AlphaFoldDB" id="A0A6A7C9J0"/>
<reference evidence="2" key="1">
    <citation type="journal article" date="2020" name="Stud. Mycol.">
        <title>101 Dothideomycetes genomes: a test case for predicting lifestyles and emergence of pathogens.</title>
        <authorList>
            <person name="Haridas S."/>
            <person name="Albert R."/>
            <person name="Binder M."/>
            <person name="Bloem J."/>
            <person name="Labutti K."/>
            <person name="Salamov A."/>
            <person name="Andreopoulos B."/>
            <person name="Baker S."/>
            <person name="Barry K."/>
            <person name="Bills G."/>
            <person name="Bluhm B."/>
            <person name="Cannon C."/>
            <person name="Castanera R."/>
            <person name="Culley D."/>
            <person name="Daum C."/>
            <person name="Ezra D."/>
            <person name="Gonzalez J."/>
            <person name="Henrissat B."/>
            <person name="Kuo A."/>
            <person name="Liang C."/>
            <person name="Lipzen A."/>
            <person name="Lutzoni F."/>
            <person name="Magnuson J."/>
            <person name="Mondo S."/>
            <person name="Nolan M."/>
            <person name="Ohm R."/>
            <person name="Pangilinan J."/>
            <person name="Park H.-J."/>
            <person name="Ramirez L."/>
            <person name="Alfaro M."/>
            <person name="Sun H."/>
            <person name="Tritt A."/>
            <person name="Yoshinaga Y."/>
            <person name="Zwiers L.-H."/>
            <person name="Turgeon B."/>
            <person name="Goodwin S."/>
            <person name="Spatafora J."/>
            <person name="Crous P."/>
            <person name="Grigoriev I."/>
        </authorList>
    </citation>
    <scope>NUCLEOTIDE SEQUENCE</scope>
    <source>
        <strain evidence="2">CBS 480.64</strain>
    </source>
</reference>
<feature type="domain" description="F-box" evidence="1">
    <location>
        <begin position="14"/>
        <end position="55"/>
    </location>
</feature>
<dbReference type="Gene3D" id="3.80.10.10">
    <property type="entry name" value="Ribonuclease Inhibitor"/>
    <property type="match status" value="1"/>
</dbReference>
<evidence type="ECO:0000313" key="3">
    <source>
        <dbReference type="Proteomes" id="UP000799421"/>
    </source>
</evidence>
<organism evidence="2 3">
    <name type="scientific">Piedraia hortae CBS 480.64</name>
    <dbReference type="NCBI Taxonomy" id="1314780"/>
    <lineage>
        <taxon>Eukaryota</taxon>
        <taxon>Fungi</taxon>
        <taxon>Dikarya</taxon>
        <taxon>Ascomycota</taxon>
        <taxon>Pezizomycotina</taxon>
        <taxon>Dothideomycetes</taxon>
        <taxon>Dothideomycetidae</taxon>
        <taxon>Capnodiales</taxon>
        <taxon>Piedraiaceae</taxon>
        <taxon>Piedraia</taxon>
    </lineage>
</organism>
<dbReference type="EMBL" id="MU005958">
    <property type="protein sequence ID" value="KAF2864181.1"/>
    <property type="molecule type" value="Genomic_DNA"/>
</dbReference>
<evidence type="ECO:0000313" key="2">
    <source>
        <dbReference type="EMBL" id="KAF2864181.1"/>
    </source>
</evidence>